<proteinExistence type="predicted"/>
<dbReference type="InterPro" id="IPR002048">
    <property type="entry name" value="EF_hand_dom"/>
</dbReference>
<dbReference type="Gene3D" id="2.20.70.10">
    <property type="match status" value="1"/>
</dbReference>
<feature type="domain" description="WW" evidence="2">
    <location>
        <begin position="99"/>
        <end position="131"/>
    </location>
</feature>
<dbReference type="InterPro" id="IPR036020">
    <property type="entry name" value="WW_dom_sf"/>
</dbReference>
<feature type="domain" description="EF-hand" evidence="3">
    <location>
        <begin position="515"/>
        <end position="550"/>
    </location>
</feature>
<gene>
    <name evidence="4" type="ORF">DYB30_007412</name>
</gene>
<dbReference type="Pfam" id="PF00023">
    <property type="entry name" value="Ank"/>
    <property type="match status" value="1"/>
</dbReference>
<dbReference type="InterPro" id="IPR018247">
    <property type="entry name" value="EF_Hand_1_Ca_BS"/>
</dbReference>
<dbReference type="SMART" id="SM00248">
    <property type="entry name" value="ANK"/>
    <property type="match status" value="7"/>
</dbReference>
<dbReference type="CDD" id="cd00201">
    <property type="entry name" value="WW"/>
    <property type="match status" value="1"/>
</dbReference>
<dbReference type="Proteomes" id="UP000266643">
    <property type="component" value="Unassembled WGS sequence"/>
</dbReference>
<dbReference type="Pfam" id="PF13202">
    <property type="entry name" value="EF-hand_5"/>
    <property type="match status" value="1"/>
</dbReference>
<dbReference type="SMART" id="SM00054">
    <property type="entry name" value="EFh"/>
    <property type="match status" value="5"/>
</dbReference>
<dbReference type="Gene3D" id="1.25.40.20">
    <property type="entry name" value="Ankyrin repeat-containing domain"/>
    <property type="match status" value="2"/>
</dbReference>
<dbReference type="PROSITE" id="PS00018">
    <property type="entry name" value="EF_HAND_1"/>
    <property type="match status" value="4"/>
</dbReference>
<dbReference type="PROSITE" id="PS50096">
    <property type="entry name" value="IQ"/>
    <property type="match status" value="1"/>
</dbReference>
<dbReference type="EMBL" id="QUTD01002769">
    <property type="protein sequence ID" value="RHY75140.1"/>
    <property type="molecule type" value="Genomic_DNA"/>
</dbReference>
<dbReference type="GO" id="GO:0005509">
    <property type="term" value="F:calcium ion binding"/>
    <property type="evidence" value="ECO:0007669"/>
    <property type="project" value="InterPro"/>
</dbReference>
<dbReference type="CDD" id="cd00051">
    <property type="entry name" value="EFh"/>
    <property type="match status" value="1"/>
</dbReference>
<sequence>MSVEDPWHGAIWDAASAIFQELNPENPSMVDLTELETLCMRMGVRLAAHDLTQGMYDLDTTGAMVIPLDVFCLWWLRRLRSEEAAAAALAIEAAAATGPPATHVWETVVDGAATYYYDHVSGETKWDLHEFVAAARSYFASLKDESTDDRALLTLFAKHDLSSRGKLDADEWRGLLLGLGLPGTLLSMADVAGQANDVAYEHLHRWWHANVSQKSRERMADWTEWWRLVDETHVVSFWNERTTVRQWYPPSIPTALVTLLQAEGFVQTPTSLDEAFAQWFQALDVDGDGALNATEFTSMLALLGQTNVADKDVRAAMTDCTFKYWGDIPPSVESCVGYDAIVMWWRQCYAKGVLGDWEEVATIDEVDGRARMYYYNWKTQATQWEPPGVTGQLQTLLDQFSAGSIDAVELQALLGKLGQPVDGDQMQHVMKAMDTSGDGVVTLDELTTWWVCMQRRVIGTANAAVLKDQVMDYHEMSKDAVKALRGLFHQFDTDHSGSIDTNELKHLLHRLGYNPSEPERKKLLDAIDTSGDGSINVDEFIAWWVTVHRTREIQSKAAQDGHLLASIQAASAESATSASKAAAAATRFDLPDLSVTNFRNKLVDLRYNWSKGPPLELPVPEPDAPIDFGGPRRFGTADISHTHPSIVAVMRSLVDDVVLITPLLLPDAAQRIQKMYRAKLARKKLIQTLNDRYLPLHFAMRHRLSMAVITTFLKGNVDVVTMTNASGHTPLHLACRDYPSTEVVSILLGAPHGTLACSRGCTGTLQTPLHVGIRHHAPLAVLALLLDADESVLFQRNQARNTPFHEALTANSRSDQLDILKLCVLYDTSPSNSSSLAAMPAFESAWPLHIALQHNPSDLIVRYVLDLAPQALVVPFRQLLPLFLTMKHRRSEALIMHFAQQTVVAIHPPTTICTSNQFNPVHYALLYKFSPGLVLFLLTLCPEWASQANHMGDFPLHVAVASTSPSDLNVLKKLLLLDPAPARLPNVAGRLPLHLAVVEKINERGDVDAVKKLLQVCPWSLLDKITGTPYDALLLTAKATTTTSNNESIVDALLVPPKLAPKRPKGTLLGLSPYYVAATSRSSSSMSCFDKLHVLDTCTSDDLHAMARKKMRQAFHKPTDQWDLPKILRLMALNPLDAAIQTRSLLAINGIVRSFDESSRETCLETLDIVRTLQHTMYDFTTNPRIQLLGQKCLHHLLPTAFAKAKYQSRIDPLYKF</sequence>
<feature type="domain" description="EF-hand" evidence="3">
    <location>
        <begin position="271"/>
        <end position="306"/>
    </location>
</feature>
<keyword evidence="1" id="KW-0106">Calcium</keyword>
<dbReference type="Pfam" id="PF13499">
    <property type="entry name" value="EF-hand_7"/>
    <property type="match status" value="2"/>
</dbReference>
<dbReference type="InterPro" id="IPR001202">
    <property type="entry name" value="WW_dom"/>
</dbReference>
<feature type="domain" description="EF-hand" evidence="3">
    <location>
        <begin position="147"/>
        <end position="182"/>
    </location>
</feature>
<evidence type="ECO:0000313" key="4">
    <source>
        <dbReference type="EMBL" id="RHY75140.1"/>
    </source>
</evidence>
<dbReference type="InterPro" id="IPR011992">
    <property type="entry name" value="EF-hand-dom_pair"/>
</dbReference>
<dbReference type="SMART" id="SM00456">
    <property type="entry name" value="WW"/>
    <property type="match status" value="2"/>
</dbReference>
<evidence type="ECO:0000259" key="2">
    <source>
        <dbReference type="PROSITE" id="PS50020"/>
    </source>
</evidence>
<protein>
    <submittedName>
        <fullName evidence="4">Uncharacterized protein</fullName>
    </submittedName>
</protein>
<dbReference type="PANTHER" id="PTHR24121:SF23">
    <property type="entry name" value="NO MECHANORECEPTOR POTENTIAL C, ISOFORM H"/>
    <property type="match status" value="1"/>
</dbReference>
<dbReference type="Gene3D" id="1.10.238.10">
    <property type="entry name" value="EF-hand"/>
    <property type="match status" value="3"/>
</dbReference>
<name>A0A397E909_APHAT</name>
<dbReference type="VEuPathDB" id="FungiDB:H257_16647"/>
<dbReference type="InterPro" id="IPR036770">
    <property type="entry name" value="Ankyrin_rpt-contain_sf"/>
</dbReference>
<feature type="domain" description="EF-hand" evidence="3">
    <location>
        <begin position="479"/>
        <end position="514"/>
    </location>
</feature>
<feature type="domain" description="EF-hand" evidence="3">
    <location>
        <begin position="421"/>
        <end position="456"/>
    </location>
</feature>
<dbReference type="SUPFAM" id="SSF51045">
    <property type="entry name" value="WW domain"/>
    <property type="match status" value="1"/>
</dbReference>
<evidence type="ECO:0000256" key="1">
    <source>
        <dbReference type="ARBA" id="ARBA00022837"/>
    </source>
</evidence>
<reference evidence="4 5" key="1">
    <citation type="submission" date="2018-08" db="EMBL/GenBank/DDBJ databases">
        <title>Aphanomyces genome sequencing and annotation.</title>
        <authorList>
            <person name="Minardi D."/>
            <person name="Oidtmann B."/>
            <person name="Van Der Giezen M."/>
            <person name="Studholme D.J."/>
        </authorList>
    </citation>
    <scope>NUCLEOTIDE SEQUENCE [LARGE SCALE GENOMIC DNA]</scope>
    <source>
        <strain evidence="4 5">D2</strain>
    </source>
</reference>
<organism evidence="4 5">
    <name type="scientific">Aphanomyces astaci</name>
    <name type="common">Crayfish plague agent</name>
    <dbReference type="NCBI Taxonomy" id="112090"/>
    <lineage>
        <taxon>Eukaryota</taxon>
        <taxon>Sar</taxon>
        <taxon>Stramenopiles</taxon>
        <taxon>Oomycota</taxon>
        <taxon>Saprolegniomycetes</taxon>
        <taxon>Saprolegniales</taxon>
        <taxon>Verrucalvaceae</taxon>
        <taxon>Aphanomyces</taxon>
    </lineage>
</organism>
<dbReference type="PROSITE" id="PS50222">
    <property type="entry name" value="EF_HAND_2"/>
    <property type="match status" value="5"/>
</dbReference>
<dbReference type="PROSITE" id="PS50020">
    <property type="entry name" value="WW_DOMAIN_2"/>
    <property type="match status" value="2"/>
</dbReference>
<dbReference type="SUPFAM" id="SSF48403">
    <property type="entry name" value="Ankyrin repeat"/>
    <property type="match status" value="1"/>
</dbReference>
<dbReference type="SUPFAM" id="SSF47473">
    <property type="entry name" value="EF-hand"/>
    <property type="match status" value="3"/>
</dbReference>
<feature type="domain" description="WW" evidence="2">
    <location>
        <begin position="351"/>
        <end position="389"/>
    </location>
</feature>
<dbReference type="PANTHER" id="PTHR24121">
    <property type="entry name" value="NO MECHANORECEPTOR POTENTIAL C, ISOFORM D-RELATED"/>
    <property type="match status" value="1"/>
</dbReference>
<accession>A0A397E909</accession>
<evidence type="ECO:0000313" key="5">
    <source>
        <dbReference type="Proteomes" id="UP000266643"/>
    </source>
</evidence>
<dbReference type="InterPro" id="IPR002110">
    <property type="entry name" value="Ankyrin_rpt"/>
</dbReference>
<dbReference type="AlphaFoldDB" id="A0A397E909"/>
<evidence type="ECO:0000259" key="3">
    <source>
        <dbReference type="PROSITE" id="PS50222"/>
    </source>
</evidence>
<comment type="caution">
    <text evidence="4">The sequence shown here is derived from an EMBL/GenBank/DDBJ whole genome shotgun (WGS) entry which is preliminary data.</text>
</comment>